<organism evidence="43 44">
    <name type="scientific">Patella caerulea</name>
    <name type="common">Rayed Mediterranean limpet</name>
    <dbReference type="NCBI Taxonomy" id="87958"/>
    <lineage>
        <taxon>Eukaryota</taxon>
        <taxon>Metazoa</taxon>
        <taxon>Spiralia</taxon>
        <taxon>Lophotrochozoa</taxon>
        <taxon>Mollusca</taxon>
        <taxon>Gastropoda</taxon>
        <taxon>Patellogastropoda</taxon>
        <taxon>Patelloidea</taxon>
        <taxon>Patellidae</taxon>
        <taxon>Patella</taxon>
    </lineage>
</organism>
<evidence type="ECO:0000256" key="6">
    <source>
        <dbReference type="ARBA" id="ARBA00022729"/>
    </source>
</evidence>
<evidence type="ECO:0000256" key="38">
    <source>
        <dbReference type="ARBA" id="ARBA00048872"/>
    </source>
</evidence>
<keyword evidence="4" id="KW-1003">Cell membrane</keyword>
<comment type="caution">
    <text evidence="43">The sequence shown here is derived from an EMBL/GenBank/DDBJ whole genome shotgun (WGS) entry which is preliminary data.</text>
</comment>
<comment type="catalytic activity">
    <reaction evidence="14">
        <text>1-hexadecanoyl-2-(9Z,12Z-octadecadienoyl)-sn-glycero-3-phosphocholine + H2O = (9Z,12Z)-octadecadienoate + 1-hexadecanoyl-sn-glycero-3-phosphocholine + H(+)</text>
        <dbReference type="Rhea" id="RHEA:40811"/>
        <dbReference type="ChEBI" id="CHEBI:15377"/>
        <dbReference type="ChEBI" id="CHEBI:15378"/>
        <dbReference type="ChEBI" id="CHEBI:30245"/>
        <dbReference type="ChEBI" id="CHEBI:72998"/>
        <dbReference type="ChEBI" id="CHEBI:73002"/>
    </reaction>
    <physiologicalReaction direction="left-to-right" evidence="14">
        <dbReference type="Rhea" id="RHEA:40812"/>
    </physiologicalReaction>
</comment>
<evidence type="ECO:0000256" key="22">
    <source>
        <dbReference type="ARBA" id="ARBA00047363"/>
    </source>
</evidence>
<evidence type="ECO:0000256" key="27">
    <source>
        <dbReference type="ARBA" id="ARBA00048049"/>
    </source>
</evidence>
<evidence type="ECO:0000256" key="35">
    <source>
        <dbReference type="ARBA" id="ARBA00048656"/>
    </source>
</evidence>
<comment type="catalytic activity">
    <reaction evidence="28">
        <text>1,2-di-(9Z-octadecenoyl)-sn-glycero-3-phosphocholine + H2O = 1-(9Z-octadecenoyl)-sn-glycero-3-phosphocholine + (9Z)-octadecenoate + H(+)</text>
        <dbReference type="Rhea" id="RHEA:40923"/>
        <dbReference type="ChEBI" id="CHEBI:15377"/>
        <dbReference type="ChEBI" id="CHEBI:15378"/>
        <dbReference type="ChEBI" id="CHEBI:28610"/>
        <dbReference type="ChEBI" id="CHEBI:30823"/>
        <dbReference type="ChEBI" id="CHEBI:74669"/>
    </reaction>
    <physiologicalReaction direction="left-to-right" evidence="28">
        <dbReference type="Rhea" id="RHEA:40924"/>
    </physiologicalReaction>
</comment>
<evidence type="ECO:0000256" key="15">
    <source>
        <dbReference type="ARBA" id="ARBA00023422"/>
    </source>
</evidence>
<dbReference type="GO" id="GO:0004806">
    <property type="term" value="F:triacylglycerol lipase activity"/>
    <property type="evidence" value="ECO:0007669"/>
    <property type="project" value="UniProtKB-EC"/>
</dbReference>
<comment type="catalytic activity">
    <reaction evidence="33">
        <text>a 1-acyl-sn-glycero-3-phosphocholine + H2O = sn-glycerol 3-phosphocholine + a fatty acid + H(+)</text>
        <dbReference type="Rhea" id="RHEA:15177"/>
        <dbReference type="ChEBI" id="CHEBI:15377"/>
        <dbReference type="ChEBI" id="CHEBI:15378"/>
        <dbReference type="ChEBI" id="CHEBI:16870"/>
        <dbReference type="ChEBI" id="CHEBI:28868"/>
        <dbReference type="ChEBI" id="CHEBI:58168"/>
        <dbReference type="EC" id="3.1.1.5"/>
    </reaction>
    <physiologicalReaction direction="left-to-right" evidence="33">
        <dbReference type="Rhea" id="RHEA:15178"/>
    </physiologicalReaction>
</comment>
<evidence type="ECO:0000256" key="17">
    <source>
        <dbReference type="ARBA" id="ARBA00031182"/>
    </source>
</evidence>
<evidence type="ECO:0000313" key="43">
    <source>
        <dbReference type="EMBL" id="KAK6183456.1"/>
    </source>
</evidence>
<keyword evidence="10" id="KW-0443">Lipid metabolism</keyword>
<evidence type="ECO:0000256" key="37">
    <source>
        <dbReference type="ARBA" id="ARBA00048869"/>
    </source>
</evidence>
<comment type="catalytic activity">
    <reaction evidence="38">
        <text>1-O-hexadecyl-2-(9Z)-octadecenoyl-sn-glycero-3-phosphocholine + H2O = 1-O-hexadecyl-sn-glycero-3-phosphocholine + (9Z)-octadecenoate + H(+)</text>
        <dbReference type="Rhea" id="RHEA:40915"/>
        <dbReference type="ChEBI" id="CHEBI:15377"/>
        <dbReference type="ChEBI" id="CHEBI:15378"/>
        <dbReference type="ChEBI" id="CHEBI:30823"/>
        <dbReference type="ChEBI" id="CHEBI:34112"/>
        <dbReference type="ChEBI" id="CHEBI:64496"/>
    </reaction>
    <physiologicalReaction direction="left-to-right" evidence="38">
        <dbReference type="Rhea" id="RHEA:40916"/>
    </physiologicalReaction>
</comment>
<evidence type="ECO:0000256" key="33">
    <source>
        <dbReference type="ARBA" id="ARBA00048454"/>
    </source>
</evidence>
<comment type="catalytic activity">
    <reaction evidence="40">
        <text>1,2-dihexadecanoyl-sn-glycero-3-phosphocholine + 2 H2O = sn-glycerol 3-phosphocholine + 2 hexadecanoate + 2 H(+)</text>
        <dbReference type="Rhea" id="RHEA:40975"/>
        <dbReference type="ChEBI" id="CHEBI:7896"/>
        <dbReference type="ChEBI" id="CHEBI:15377"/>
        <dbReference type="ChEBI" id="CHEBI:15378"/>
        <dbReference type="ChEBI" id="CHEBI:16870"/>
        <dbReference type="ChEBI" id="CHEBI:72999"/>
    </reaction>
    <physiologicalReaction direction="left-to-right" evidence="40">
        <dbReference type="Rhea" id="RHEA:40976"/>
    </physiologicalReaction>
</comment>
<comment type="catalytic activity">
    <reaction evidence="42">
        <text>2-(9Z-octadecenoyl)-glycerol + H2O = glycerol + (9Z)-octadecenoate + H(+)</text>
        <dbReference type="Rhea" id="RHEA:38491"/>
        <dbReference type="ChEBI" id="CHEBI:15377"/>
        <dbReference type="ChEBI" id="CHEBI:15378"/>
        <dbReference type="ChEBI" id="CHEBI:17754"/>
        <dbReference type="ChEBI" id="CHEBI:30823"/>
        <dbReference type="ChEBI" id="CHEBI:73990"/>
    </reaction>
    <physiologicalReaction direction="left-to-right" evidence="42">
        <dbReference type="Rhea" id="RHEA:38492"/>
    </physiologicalReaction>
</comment>
<dbReference type="GO" id="GO:0004623">
    <property type="term" value="F:phospholipase A2 activity"/>
    <property type="evidence" value="ECO:0007669"/>
    <property type="project" value="UniProtKB-EC"/>
</dbReference>
<evidence type="ECO:0000256" key="31">
    <source>
        <dbReference type="ARBA" id="ARBA00048374"/>
    </source>
</evidence>
<gene>
    <name evidence="43" type="ORF">SNE40_010935</name>
</gene>
<comment type="catalytic activity">
    <reaction evidence="24">
        <text>1-hexadecanoyl-2-(9Z)-octadecenoyl-3-octadecanoyl-sn-glycerol + H2O = 1-hexadecanoyl-2-(9Z-octadecenoyl)-sn-glycerol + octadecanoate + H(+)</text>
        <dbReference type="Rhea" id="RHEA:41111"/>
        <dbReference type="ChEBI" id="CHEBI:15377"/>
        <dbReference type="ChEBI" id="CHEBI:15378"/>
        <dbReference type="ChEBI" id="CHEBI:25629"/>
        <dbReference type="ChEBI" id="CHEBI:75466"/>
        <dbReference type="ChEBI" id="CHEBI:77623"/>
    </reaction>
    <physiologicalReaction direction="left-to-right" evidence="24">
        <dbReference type="Rhea" id="RHEA:41112"/>
    </physiologicalReaction>
</comment>
<evidence type="ECO:0000256" key="40">
    <source>
        <dbReference type="ARBA" id="ARBA00049363"/>
    </source>
</evidence>
<dbReference type="SUPFAM" id="SSF52266">
    <property type="entry name" value="SGNH hydrolase"/>
    <property type="match status" value="1"/>
</dbReference>
<comment type="catalytic activity">
    <reaction evidence="37">
        <text>1,3-dihexadecanoyl-2-(9Z-octadecenoyl)glycerol + H2O = 1,3-dihexadecanoylglycerol + (9Z)-octadecenoate + H(+)</text>
        <dbReference type="Rhea" id="RHEA:40983"/>
        <dbReference type="ChEBI" id="CHEBI:15377"/>
        <dbReference type="ChEBI" id="CHEBI:15378"/>
        <dbReference type="ChEBI" id="CHEBI:30823"/>
        <dbReference type="ChEBI" id="CHEBI:75688"/>
        <dbReference type="ChEBI" id="CHEBI:77619"/>
    </reaction>
    <physiologicalReaction direction="left-to-right" evidence="37">
        <dbReference type="Rhea" id="RHEA:40984"/>
    </physiologicalReaction>
</comment>
<dbReference type="Gene3D" id="3.40.50.1110">
    <property type="entry name" value="SGNH hydrolase"/>
    <property type="match status" value="1"/>
</dbReference>
<evidence type="ECO:0000256" key="9">
    <source>
        <dbReference type="ARBA" id="ARBA00022989"/>
    </source>
</evidence>
<dbReference type="GO" id="GO:0004622">
    <property type="term" value="F:phosphatidylcholine lysophospholipase activity"/>
    <property type="evidence" value="ECO:0007669"/>
    <property type="project" value="UniProtKB-EC"/>
</dbReference>
<dbReference type="InterPro" id="IPR001087">
    <property type="entry name" value="GDSL"/>
</dbReference>
<dbReference type="Proteomes" id="UP001347796">
    <property type="component" value="Unassembled WGS sequence"/>
</dbReference>
<evidence type="ECO:0000256" key="25">
    <source>
        <dbReference type="ARBA" id="ARBA00048011"/>
    </source>
</evidence>
<name>A0AAN8JV67_PATCE</name>
<keyword evidence="8" id="KW-0378">Hydrolase</keyword>
<comment type="subcellular location">
    <subcellularLocation>
        <location evidence="1">Apical cell membrane</location>
        <topology evidence="1">Single-pass type I membrane protein</topology>
    </subcellularLocation>
</comment>
<evidence type="ECO:0000256" key="41">
    <source>
        <dbReference type="ARBA" id="ARBA00049372"/>
    </source>
</evidence>
<evidence type="ECO:0000256" key="39">
    <source>
        <dbReference type="ARBA" id="ARBA00048939"/>
    </source>
</evidence>
<comment type="similarity">
    <text evidence="2">Belongs to the 'GDSL' lipolytic enzyme family. Phospholipase B1 subfamily.</text>
</comment>
<keyword evidence="12" id="KW-0325">Glycoprotein</keyword>
<evidence type="ECO:0000256" key="29">
    <source>
        <dbReference type="ARBA" id="ARBA00048227"/>
    </source>
</evidence>
<comment type="function">
    <text evidence="20">Calcium-independent membrane-associated phospholipase that catalyzes complete diacylation of phospholipids by hydrolyzing both sn-1 and sn-2 fatty acyl chains attached to the glycerol backbone (phospholipase B activity). Has dual phospholipase and lysophospholipase activities toward diacylphospholipids. Preferentially cleaves sn-2 ester bonds over sn-1 bonds. Acts as a lipase toward glycerolipid substrates. Hydrolyzes fatty acyl chains of diacylglycerols with preference for the sn-2 position and of triacylglycerols with not positional selectivity. May also hydrolyze long chain retinyl esters such as retinyl palmitate. May contribute to digestion of dietary phospholipids, glycerolipids and retinoids, facilitating lipid absorption at the brush border.</text>
</comment>
<evidence type="ECO:0000256" key="13">
    <source>
        <dbReference type="ARBA" id="ARBA00023369"/>
    </source>
</evidence>
<evidence type="ECO:0000256" key="10">
    <source>
        <dbReference type="ARBA" id="ARBA00023098"/>
    </source>
</evidence>
<dbReference type="InterPro" id="IPR035547">
    <property type="entry name" value="Phospholipase_B"/>
</dbReference>
<comment type="catalytic activity">
    <reaction evidence="26">
        <text>1-hexadecanoyl-2-(9Z-octadecenoyl)-sn-glycero-3-phospho-(1'-sn-glycerol) + H2O = 1-hexadecanoyl-sn-glycero-3-phospho-(1'-sn-glycerol) + (9Z)-octadecenoate + H(+)</text>
        <dbReference type="Rhea" id="RHEA:40919"/>
        <dbReference type="ChEBI" id="CHEBI:15377"/>
        <dbReference type="ChEBI" id="CHEBI:15378"/>
        <dbReference type="ChEBI" id="CHEBI:30823"/>
        <dbReference type="ChEBI" id="CHEBI:72841"/>
        <dbReference type="ChEBI" id="CHEBI:75158"/>
    </reaction>
    <physiologicalReaction direction="left-to-right" evidence="26">
        <dbReference type="Rhea" id="RHEA:40920"/>
    </physiologicalReaction>
</comment>
<evidence type="ECO:0000256" key="19">
    <source>
        <dbReference type="ARBA" id="ARBA00033022"/>
    </source>
</evidence>
<keyword evidence="5" id="KW-0812">Transmembrane</keyword>
<evidence type="ECO:0000256" key="21">
    <source>
        <dbReference type="ARBA" id="ARBA00047324"/>
    </source>
</evidence>
<dbReference type="PANTHER" id="PTHR21325:SF31">
    <property type="entry name" value="GH22081P-RELATED"/>
    <property type="match status" value="1"/>
</dbReference>
<comment type="catalytic activity">
    <reaction evidence="34">
        <text>1-hexadecanoyl-2-(9Z-octadecenoyl)-sn-glycero-3-phosphoethanolamine + H2O = 1-hexadecanoyl-sn-glycero-3-phosphoethanolamine + (9Z)-octadecenoate + H(+)</text>
        <dbReference type="Rhea" id="RHEA:40911"/>
        <dbReference type="ChEBI" id="CHEBI:15377"/>
        <dbReference type="ChEBI" id="CHEBI:15378"/>
        <dbReference type="ChEBI" id="CHEBI:30823"/>
        <dbReference type="ChEBI" id="CHEBI:73004"/>
        <dbReference type="ChEBI" id="CHEBI:73007"/>
    </reaction>
    <physiologicalReaction direction="left-to-right" evidence="34">
        <dbReference type="Rhea" id="RHEA:40912"/>
    </physiologicalReaction>
</comment>
<comment type="catalytic activity">
    <reaction evidence="32">
        <text>1,2,3-tri-(9Z-octadecenoyl)-glycerol + H2O = di-(9Z)-octadecenoylglycerol + (9Z)-octadecenoate + H(+)</text>
        <dbReference type="Rhea" id="RHEA:38575"/>
        <dbReference type="ChEBI" id="CHEBI:15377"/>
        <dbReference type="ChEBI" id="CHEBI:15378"/>
        <dbReference type="ChEBI" id="CHEBI:30823"/>
        <dbReference type="ChEBI" id="CHEBI:53753"/>
        <dbReference type="ChEBI" id="CHEBI:75945"/>
    </reaction>
    <physiologicalReaction direction="left-to-right" evidence="32">
        <dbReference type="Rhea" id="RHEA:38576"/>
    </physiologicalReaction>
</comment>
<reference evidence="43 44" key="1">
    <citation type="submission" date="2024-01" db="EMBL/GenBank/DDBJ databases">
        <title>The genome of the rayed Mediterranean limpet Patella caerulea (Linnaeus, 1758).</title>
        <authorList>
            <person name="Anh-Thu Weber A."/>
            <person name="Halstead-Nussloch G."/>
        </authorList>
    </citation>
    <scope>NUCLEOTIDE SEQUENCE [LARGE SCALE GENOMIC DNA]</scope>
    <source>
        <strain evidence="43">AATW-2023a</strain>
        <tissue evidence="43">Whole specimen</tissue>
    </source>
</reference>
<accession>A0AAN8JV67</accession>
<comment type="catalytic activity">
    <reaction evidence="15">
        <text>a 1,2-diacyl-sn-glycero-3-phosphocholine + H2O = a 1-acyl-sn-glycero-3-phosphocholine + a fatty acid + H(+)</text>
        <dbReference type="Rhea" id="RHEA:15801"/>
        <dbReference type="ChEBI" id="CHEBI:15377"/>
        <dbReference type="ChEBI" id="CHEBI:15378"/>
        <dbReference type="ChEBI" id="CHEBI:28868"/>
        <dbReference type="ChEBI" id="CHEBI:57643"/>
        <dbReference type="ChEBI" id="CHEBI:58168"/>
        <dbReference type="EC" id="3.1.1.4"/>
    </reaction>
    <physiologicalReaction direction="left-to-right" evidence="15">
        <dbReference type="Rhea" id="RHEA:15802"/>
    </physiologicalReaction>
</comment>
<evidence type="ECO:0000256" key="12">
    <source>
        <dbReference type="ARBA" id="ARBA00023180"/>
    </source>
</evidence>
<sequence length="372" mass="41638">MLPVVGVSFILYITGIIYIKAESDTSKDHYATFPCPYLPPSNQIPTSVHKLRPGDIKVVSALGDSITAGNGIDADTVVGSLIQYRGLSWSIGGDEFYEKQITLPNILKHYNPNLYGFSTKEGNYEDVDAGYNVAKPGAVSSDMKDEVNVLINRIKNDSKVDINKDWKMVTLFIGSNDICYYCTSPLMYSSENYTNNIQHILDVLKEELPRTLVNIVPVLNMTSLGELNDRLTCAISHLVLCSCAVYPDTPGDKEDIIQLNHDYRQGLIDLISTRRYDSTDDFTVVLQPFTLHVNIPHTSDGEPDFTYFAPDCFHFSRKGHSAFARSLWNSMFQPVGFKNTSITFDDHLECPNESRPYIYTHKNSSPTGNSSL</sequence>
<evidence type="ECO:0000256" key="3">
    <source>
        <dbReference type="ARBA" id="ARBA00015133"/>
    </source>
</evidence>
<evidence type="ECO:0000313" key="44">
    <source>
        <dbReference type="Proteomes" id="UP001347796"/>
    </source>
</evidence>
<comment type="catalytic activity">
    <reaction evidence="29">
        <text>1,2-dihexadecanoyl-sn-glycero-3-phosphocholine + H2O = 1-hexadecanoyl-sn-glycero-3-phosphocholine + hexadecanoate + H(+)</text>
        <dbReference type="Rhea" id="RHEA:41223"/>
        <dbReference type="ChEBI" id="CHEBI:7896"/>
        <dbReference type="ChEBI" id="CHEBI:15377"/>
        <dbReference type="ChEBI" id="CHEBI:15378"/>
        <dbReference type="ChEBI" id="CHEBI:72998"/>
        <dbReference type="ChEBI" id="CHEBI:72999"/>
    </reaction>
    <physiologicalReaction direction="left-to-right" evidence="29">
        <dbReference type="Rhea" id="RHEA:41224"/>
    </physiologicalReaction>
</comment>
<comment type="catalytic activity">
    <reaction evidence="27">
        <text>a 1-O-alkyl-2-acyl-sn-glycero-3-phosphocholine + H2O = a 1-O-alkyl-sn-glycero-3-phosphocholine + a fatty acid + H(+)</text>
        <dbReference type="Rhea" id="RHEA:36231"/>
        <dbReference type="ChEBI" id="CHEBI:15377"/>
        <dbReference type="ChEBI" id="CHEBI:15378"/>
        <dbReference type="ChEBI" id="CHEBI:28868"/>
        <dbReference type="ChEBI" id="CHEBI:30909"/>
        <dbReference type="ChEBI" id="CHEBI:36702"/>
        <dbReference type="EC" id="3.1.1.4"/>
    </reaction>
    <physiologicalReaction direction="left-to-right" evidence="27">
        <dbReference type="Rhea" id="RHEA:36232"/>
    </physiologicalReaction>
</comment>
<comment type="catalytic activity">
    <reaction evidence="30">
        <text>1-hexadecanoyl-2-(9Z,12Z-octadecadienoyl)-sn-glycero-3-phosphocholine + H2O = 2-(9Z,12Z-octadecadienoyl)-sn-glycero-3-phosphocholine + hexadecanoate + H(+)</text>
        <dbReference type="Rhea" id="RHEA:40971"/>
        <dbReference type="ChEBI" id="CHEBI:7896"/>
        <dbReference type="ChEBI" id="CHEBI:15377"/>
        <dbReference type="ChEBI" id="CHEBI:15378"/>
        <dbReference type="ChEBI" id="CHEBI:73002"/>
        <dbReference type="ChEBI" id="CHEBI:76084"/>
    </reaction>
    <physiologicalReaction direction="left-to-right" evidence="30">
        <dbReference type="Rhea" id="RHEA:40972"/>
    </physiologicalReaction>
</comment>
<comment type="catalytic activity">
    <reaction evidence="21">
        <text>1-hexadecanoyl-2-(9Z)-octadecenoyl-3-octadecanoyl-sn-glycerol + H2O = 2-(9Z-octadecenoyl)-3-octadecanoyl-sn-glycerol + hexadecanoate + H(+)</text>
        <dbReference type="Rhea" id="RHEA:41107"/>
        <dbReference type="ChEBI" id="CHEBI:7896"/>
        <dbReference type="ChEBI" id="CHEBI:15377"/>
        <dbReference type="ChEBI" id="CHEBI:15378"/>
        <dbReference type="ChEBI" id="CHEBI:75558"/>
        <dbReference type="ChEBI" id="CHEBI:77623"/>
    </reaction>
    <physiologicalReaction direction="left-to-right" evidence="21">
        <dbReference type="Rhea" id="RHEA:41108"/>
    </physiologicalReaction>
</comment>
<comment type="catalytic activity">
    <reaction evidence="13">
        <text>a triacylglycerol + H2O = a diacylglycerol + a fatty acid + H(+)</text>
        <dbReference type="Rhea" id="RHEA:12044"/>
        <dbReference type="ChEBI" id="CHEBI:15377"/>
        <dbReference type="ChEBI" id="CHEBI:15378"/>
        <dbReference type="ChEBI" id="CHEBI:17855"/>
        <dbReference type="ChEBI" id="CHEBI:18035"/>
        <dbReference type="ChEBI" id="CHEBI:28868"/>
        <dbReference type="EC" id="3.1.1.3"/>
    </reaction>
    <physiologicalReaction direction="left-to-right" evidence="13">
        <dbReference type="Rhea" id="RHEA:12045"/>
    </physiologicalReaction>
</comment>
<evidence type="ECO:0000256" key="16">
    <source>
        <dbReference type="ARBA" id="ARBA00029723"/>
    </source>
</evidence>
<evidence type="ECO:0000256" key="32">
    <source>
        <dbReference type="ARBA" id="ARBA00048386"/>
    </source>
</evidence>
<evidence type="ECO:0000256" key="34">
    <source>
        <dbReference type="ARBA" id="ARBA00048613"/>
    </source>
</evidence>
<dbReference type="PANTHER" id="PTHR21325">
    <property type="entry name" value="PHOSPHOLIPASE B, PLB1"/>
    <property type="match status" value="1"/>
</dbReference>
<dbReference type="AlphaFoldDB" id="A0AAN8JV67"/>
<dbReference type="GO" id="GO:0016324">
    <property type="term" value="C:apical plasma membrane"/>
    <property type="evidence" value="ECO:0007669"/>
    <property type="project" value="UniProtKB-SubCell"/>
</dbReference>
<comment type="catalytic activity">
    <reaction evidence="22">
        <text>1,3-dihexadecanoyl-2-(9Z-octadecenoyl)glycerol + H2O = 1-hexadecanoyl-2-(9Z-octadecenoyl)-glycerol + hexadecanoate + H(+)</text>
        <dbReference type="Rhea" id="RHEA:40979"/>
        <dbReference type="ChEBI" id="CHEBI:7896"/>
        <dbReference type="ChEBI" id="CHEBI:15377"/>
        <dbReference type="ChEBI" id="CHEBI:15378"/>
        <dbReference type="ChEBI" id="CHEBI:75585"/>
        <dbReference type="ChEBI" id="CHEBI:75688"/>
    </reaction>
    <physiologicalReaction direction="left-to-right" evidence="22">
        <dbReference type="Rhea" id="RHEA:40980"/>
    </physiologicalReaction>
</comment>
<comment type="catalytic activity">
    <reaction evidence="35">
        <text>1-hexadecanoyl-sn-glycero-3-phosphocholine + H2O = sn-glycerol 3-phosphocholine + hexadecanoate + H(+)</text>
        <dbReference type="Rhea" id="RHEA:40435"/>
        <dbReference type="ChEBI" id="CHEBI:7896"/>
        <dbReference type="ChEBI" id="CHEBI:15377"/>
        <dbReference type="ChEBI" id="CHEBI:15378"/>
        <dbReference type="ChEBI" id="CHEBI:16870"/>
        <dbReference type="ChEBI" id="CHEBI:72998"/>
    </reaction>
    <physiologicalReaction direction="left-to-right" evidence="35">
        <dbReference type="Rhea" id="RHEA:40436"/>
    </physiologicalReaction>
</comment>
<evidence type="ECO:0000256" key="2">
    <source>
        <dbReference type="ARBA" id="ARBA00009979"/>
    </source>
</evidence>
<evidence type="ECO:0000256" key="18">
    <source>
        <dbReference type="ARBA" id="ARBA00031485"/>
    </source>
</evidence>
<dbReference type="CDD" id="cd01824">
    <property type="entry name" value="Phospholipase_B_like"/>
    <property type="match status" value="1"/>
</dbReference>
<evidence type="ECO:0000256" key="7">
    <source>
        <dbReference type="ARBA" id="ARBA00022737"/>
    </source>
</evidence>
<evidence type="ECO:0000256" key="20">
    <source>
        <dbReference type="ARBA" id="ARBA00045916"/>
    </source>
</evidence>
<dbReference type="InterPro" id="IPR036514">
    <property type="entry name" value="SGNH_hydro_sf"/>
</dbReference>
<comment type="catalytic activity">
    <reaction evidence="36">
        <text>1-hexadecanoyl-2-(9Z-octadecenoyl)-sn-glycero-3-phosphocholine + H2O = 1-hexadecanoyl-sn-glycero-3-phosphocholine + (9Z)-octadecenoate + H(+)</text>
        <dbReference type="Rhea" id="RHEA:38779"/>
        <dbReference type="ChEBI" id="CHEBI:15377"/>
        <dbReference type="ChEBI" id="CHEBI:15378"/>
        <dbReference type="ChEBI" id="CHEBI:30823"/>
        <dbReference type="ChEBI" id="CHEBI:72998"/>
        <dbReference type="ChEBI" id="CHEBI:73001"/>
    </reaction>
    <physiologicalReaction direction="left-to-right" evidence="36">
        <dbReference type="Rhea" id="RHEA:38780"/>
    </physiologicalReaction>
</comment>
<keyword evidence="9" id="KW-1133">Transmembrane helix</keyword>
<evidence type="ECO:0000256" key="5">
    <source>
        <dbReference type="ARBA" id="ARBA00022692"/>
    </source>
</evidence>
<evidence type="ECO:0000256" key="4">
    <source>
        <dbReference type="ARBA" id="ARBA00022475"/>
    </source>
</evidence>
<evidence type="ECO:0000256" key="36">
    <source>
        <dbReference type="ARBA" id="ARBA00048699"/>
    </source>
</evidence>
<comment type="catalytic activity">
    <reaction evidence="31">
        <text>1-octadecanoyl-2-(9Z,12Z)-octadecadienoyl-sn-glycerol + H2O = 1-octadecanoyl-sn-glycerol + (9Z,12Z)-octadecadienoate + H(+)</text>
        <dbReference type="Rhea" id="RHEA:40927"/>
        <dbReference type="ChEBI" id="CHEBI:15377"/>
        <dbReference type="ChEBI" id="CHEBI:15378"/>
        <dbReference type="ChEBI" id="CHEBI:30245"/>
        <dbReference type="ChEBI" id="CHEBI:75550"/>
        <dbReference type="ChEBI" id="CHEBI:77097"/>
    </reaction>
    <physiologicalReaction direction="left-to-right" evidence="31">
        <dbReference type="Rhea" id="RHEA:40928"/>
    </physiologicalReaction>
</comment>
<comment type="catalytic activity">
    <reaction evidence="39">
        <text>1-hexadecanoyl-2-(9Z)-octadecenoyl-3-octadecanoyl-sn-glycerol + H2O = 1-hexadecanoyl-3-octadecanoyl-sn-glycerol + (9Z)-octadecenoate + H(+)</text>
        <dbReference type="Rhea" id="RHEA:41103"/>
        <dbReference type="ChEBI" id="CHEBI:15377"/>
        <dbReference type="ChEBI" id="CHEBI:15378"/>
        <dbReference type="ChEBI" id="CHEBI:30823"/>
        <dbReference type="ChEBI" id="CHEBI:77623"/>
        <dbReference type="ChEBI" id="CHEBI:77624"/>
    </reaction>
    <physiologicalReaction direction="left-to-right" evidence="39">
        <dbReference type="Rhea" id="RHEA:41104"/>
    </physiologicalReaction>
</comment>
<keyword evidence="11" id="KW-0472">Membrane</keyword>
<keyword evidence="6" id="KW-0732">Signal</keyword>
<evidence type="ECO:0000256" key="42">
    <source>
        <dbReference type="ARBA" id="ARBA00049461"/>
    </source>
</evidence>
<evidence type="ECO:0000256" key="30">
    <source>
        <dbReference type="ARBA" id="ARBA00048362"/>
    </source>
</evidence>
<comment type="catalytic activity">
    <reaction evidence="23">
        <text>1-(9Z-octadecenoyl)-glycerol + H2O = glycerol + (9Z)-octadecenoate + H(+)</text>
        <dbReference type="Rhea" id="RHEA:38487"/>
        <dbReference type="ChEBI" id="CHEBI:15377"/>
        <dbReference type="ChEBI" id="CHEBI:15378"/>
        <dbReference type="ChEBI" id="CHEBI:17754"/>
        <dbReference type="ChEBI" id="CHEBI:30823"/>
        <dbReference type="ChEBI" id="CHEBI:75342"/>
    </reaction>
    <physiologicalReaction direction="left-to-right" evidence="23">
        <dbReference type="Rhea" id="RHEA:38488"/>
    </physiologicalReaction>
</comment>
<dbReference type="GO" id="GO:0006644">
    <property type="term" value="P:phospholipid metabolic process"/>
    <property type="evidence" value="ECO:0007669"/>
    <property type="project" value="TreeGrafter"/>
</dbReference>
<dbReference type="FunFam" id="3.40.50.1110:FF:000005">
    <property type="entry name" value="Phospholipase B1"/>
    <property type="match status" value="1"/>
</dbReference>
<comment type="catalytic activity">
    <reaction evidence="41">
        <text>1,3-di-(9Z-octadecenoyl)-glycerol + H2O = 1-(9Z-octadecenoyl)-glycerol + (9Z)-octadecenoate + H(+)</text>
        <dbReference type="Rhea" id="RHEA:39939"/>
        <dbReference type="ChEBI" id="CHEBI:15377"/>
        <dbReference type="ChEBI" id="CHEBI:15378"/>
        <dbReference type="ChEBI" id="CHEBI:30823"/>
        <dbReference type="ChEBI" id="CHEBI:75342"/>
        <dbReference type="ChEBI" id="CHEBI:75735"/>
    </reaction>
    <physiologicalReaction direction="left-to-right" evidence="41">
        <dbReference type="Rhea" id="RHEA:39940"/>
    </physiologicalReaction>
</comment>
<dbReference type="Pfam" id="PF00657">
    <property type="entry name" value="Lipase_GDSL"/>
    <property type="match status" value="1"/>
</dbReference>
<dbReference type="EMBL" id="JAZGQO010000007">
    <property type="protein sequence ID" value="KAK6183456.1"/>
    <property type="molecule type" value="Genomic_DNA"/>
</dbReference>
<evidence type="ECO:0000256" key="23">
    <source>
        <dbReference type="ARBA" id="ARBA00047438"/>
    </source>
</evidence>
<protein>
    <recommendedName>
        <fullName evidence="3">Phospholipase B1, membrane-associated</fullName>
    </recommendedName>
    <alternativeName>
        <fullName evidence="16">Lysophospholipase</fullName>
    </alternativeName>
    <alternativeName>
        <fullName evidence="17">Phospholipase A2</fullName>
    </alternativeName>
    <alternativeName>
        <fullName evidence="19">Phospholipase B/lipase</fullName>
    </alternativeName>
    <alternativeName>
        <fullName evidence="18">Triacylglycerol lipase</fullName>
    </alternativeName>
</protein>
<dbReference type="InterPro" id="IPR038885">
    <property type="entry name" value="PLB1"/>
</dbReference>
<evidence type="ECO:0000256" key="1">
    <source>
        <dbReference type="ARBA" id="ARBA00004247"/>
    </source>
</evidence>
<evidence type="ECO:0000256" key="11">
    <source>
        <dbReference type="ARBA" id="ARBA00023136"/>
    </source>
</evidence>
<keyword evidence="44" id="KW-1185">Reference proteome</keyword>
<proteinExistence type="inferred from homology"/>
<evidence type="ECO:0000256" key="28">
    <source>
        <dbReference type="ARBA" id="ARBA00048058"/>
    </source>
</evidence>
<comment type="catalytic activity">
    <reaction evidence="25">
        <text>2,3-di-(9Z)-octadecenoyl-sn-glycerol + H2O = 3-(9Z-octadecenoyl)-sn-glycerol + (9Z)-octadecenoate + H(+)</text>
        <dbReference type="Rhea" id="RHEA:42604"/>
        <dbReference type="ChEBI" id="CHEBI:15377"/>
        <dbReference type="ChEBI" id="CHEBI:15378"/>
        <dbReference type="ChEBI" id="CHEBI:30823"/>
        <dbReference type="ChEBI" id="CHEBI:75824"/>
        <dbReference type="ChEBI" id="CHEBI:75938"/>
    </reaction>
    <physiologicalReaction direction="left-to-right" evidence="25">
        <dbReference type="Rhea" id="RHEA:42605"/>
    </physiologicalReaction>
</comment>
<evidence type="ECO:0000256" key="26">
    <source>
        <dbReference type="ARBA" id="ARBA00048015"/>
    </source>
</evidence>
<keyword evidence="7" id="KW-0677">Repeat</keyword>
<evidence type="ECO:0000256" key="14">
    <source>
        <dbReference type="ARBA" id="ARBA00023408"/>
    </source>
</evidence>
<evidence type="ECO:0000256" key="8">
    <source>
        <dbReference type="ARBA" id="ARBA00022801"/>
    </source>
</evidence>
<evidence type="ECO:0000256" key="24">
    <source>
        <dbReference type="ARBA" id="ARBA00047459"/>
    </source>
</evidence>